<dbReference type="Gene3D" id="3.30.420.10">
    <property type="entry name" value="Ribonuclease H-like superfamily/Ribonuclease H"/>
    <property type="match status" value="1"/>
</dbReference>
<protein>
    <recommendedName>
        <fullName evidence="5">RNase H type-1 domain-containing protein</fullName>
    </recommendedName>
</protein>
<dbReference type="CDD" id="cd06222">
    <property type="entry name" value="RNase_H_like"/>
    <property type="match status" value="1"/>
</dbReference>
<dbReference type="InterPro" id="IPR026960">
    <property type="entry name" value="RVT-Znf"/>
</dbReference>
<comment type="caution">
    <text evidence="3">The sequence shown here is derived from an EMBL/GenBank/DDBJ whole genome shotgun (WGS) entry which is preliminary data.</text>
</comment>
<dbReference type="PANTHER" id="PTHR47074">
    <property type="entry name" value="BNAC02G40300D PROTEIN"/>
    <property type="match status" value="1"/>
</dbReference>
<evidence type="ECO:0008006" key="5">
    <source>
        <dbReference type="Google" id="ProtNLM"/>
    </source>
</evidence>
<dbReference type="InterPro" id="IPR044730">
    <property type="entry name" value="RNase_H-like_dom_plant"/>
</dbReference>
<evidence type="ECO:0000313" key="3">
    <source>
        <dbReference type="EMBL" id="KAF5463104.1"/>
    </source>
</evidence>
<accession>A0A834CJT3</accession>
<organism evidence="3 4">
    <name type="scientific">Juglans regia</name>
    <name type="common">English walnut</name>
    <dbReference type="NCBI Taxonomy" id="51240"/>
    <lineage>
        <taxon>Eukaryota</taxon>
        <taxon>Viridiplantae</taxon>
        <taxon>Streptophyta</taxon>
        <taxon>Embryophyta</taxon>
        <taxon>Tracheophyta</taxon>
        <taxon>Spermatophyta</taxon>
        <taxon>Magnoliopsida</taxon>
        <taxon>eudicotyledons</taxon>
        <taxon>Gunneridae</taxon>
        <taxon>Pentapetalae</taxon>
        <taxon>rosids</taxon>
        <taxon>fabids</taxon>
        <taxon>Fagales</taxon>
        <taxon>Juglandaceae</taxon>
        <taxon>Juglans</taxon>
    </lineage>
</organism>
<dbReference type="Proteomes" id="UP000619265">
    <property type="component" value="Unassembled WGS sequence"/>
</dbReference>
<reference evidence="3" key="2">
    <citation type="submission" date="2020-03" db="EMBL/GenBank/DDBJ databases">
        <title>Walnut 2.0.</title>
        <authorList>
            <person name="Marrano A."/>
            <person name="Britton M."/>
            <person name="Zimin A.V."/>
            <person name="Zaini P.A."/>
            <person name="Workman R."/>
            <person name="Puiu D."/>
            <person name="Bianco L."/>
            <person name="Allen B.J."/>
            <person name="Troggio M."/>
            <person name="Leslie C.A."/>
            <person name="Timp W."/>
            <person name="Dendekar A."/>
            <person name="Salzberg S.L."/>
            <person name="Neale D.B."/>
        </authorList>
    </citation>
    <scope>NUCLEOTIDE SEQUENCE</scope>
    <source>
        <tissue evidence="3">Leaves</tissue>
    </source>
</reference>
<feature type="domain" description="Reverse transcriptase zinc-binding" evidence="2">
    <location>
        <begin position="3"/>
        <end position="60"/>
    </location>
</feature>
<dbReference type="AlphaFoldDB" id="A0A834CJT3"/>
<dbReference type="GO" id="GO:0004523">
    <property type="term" value="F:RNA-DNA hybrid ribonuclease activity"/>
    <property type="evidence" value="ECO:0007669"/>
    <property type="project" value="InterPro"/>
</dbReference>
<name>A0A834CJT3_JUGRE</name>
<dbReference type="Pfam" id="PF13456">
    <property type="entry name" value="RVT_3"/>
    <property type="match status" value="1"/>
</dbReference>
<dbReference type="InterPro" id="IPR052929">
    <property type="entry name" value="RNase_H-like_EbsB-rel"/>
</dbReference>
<feature type="non-terminal residue" evidence="3">
    <location>
        <position position="247"/>
    </location>
</feature>
<dbReference type="PANTHER" id="PTHR47074:SF48">
    <property type="entry name" value="POLYNUCLEOTIDYL TRANSFERASE, RIBONUCLEASE H-LIKE SUPERFAMILY PROTEIN"/>
    <property type="match status" value="1"/>
</dbReference>
<sequence>MPVPNKIKIFAWRACKDGLPTKENLLKKHVPIDGRWSIYNVEREDLYHALVSCVDLKITWPDYLPDLVIDNFSNVFYVALAIFGAKKYDMLATFFALMWGFWYRRNKWFHEQVTLIPQQAAAHASSLLKSYREALKLSRKQLRDVCKWEPPYPDMLKLNVDGAVFSEMGKARIGAILRNSASSVLMAASILEGDVAEPEHIEVTAVFWGLQLCASMGIEKIQVESDCLLAIEAVQKDIMVNSLLGSL</sequence>
<dbReference type="Gramene" id="Jr08_18260_p1">
    <property type="protein sequence ID" value="cds.Jr08_18260_p1"/>
    <property type="gene ID" value="Jr08_18260"/>
</dbReference>
<proteinExistence type="predicted"/>
<evidence type="ECO:0000259" key="1">
    <source>
        <dbReference type="Pfam" id="PF13456"/>
    </source>
</evidence>
<gene>
    <name evidence="3" type="ORF">F2P56_019046</name>
</gene>
<dbReference type="InterPro" id="IPR012337">
    <property type="entry name" value="RNaseH-like_sf"/>
</dbReference>
<feature type="domain" description="RNase H type-1" evidence="1">
    <location>
        <begin position="159"/>
        <end position="237"/>
    </location>
</feature>
<dbReference type="GO" id="GO:0003676">
    <property type="term" value="F:nucleic acid binding"/>
    <property type="evidence" value="ECO:0007669"/>
    <property type="project" value="InterPro"/>
</dbReference>
<reference evidence="3" key="1">
    <citation type="submission" date="2015-10" db="EMBL/GenBank/DDBJ databases">
        <authorList>
            <person name="Martinez-Garcia P.J."/>
            <person name="Crepeau M.W."/>
            <person name="Puiu D."/>
            <person name="Gonzalez-Ibeas D."/>
            <person name="Whalen J."/>
            <person name="Stevens K."/>
            <person name="Paul R."/>
            <person name="Butterfield T."/>
            <person name="Britton M."/>
            <person name="Reagan R."/>
            <person name="Chakraborty S."/>
            <person name="Walawage S.L."/>
            <person name="Vasquez-Gross H.A."/>
            <person name="Cardeno C."/>
            <person name="Famula R."/>
            <person name="Pratt K."/>
            <person name="Kuruganti S."/>
            <person name="Aradhya M.K."/>
            <person name="Leslie C.A."/>
            <person name="Dandekar A.M."/>
            <person name="Salzberg S.L."/>
            <person name="Wegrzyn J.L."/>
            <person name="Langley C.H."/>
            <person name="Neale D.B."/>
        </authorList>
    </citation>
    <scope>NUCLEOTIDE SEQUENCE</scope>
    <source>
        <tissue evidence="3">Leaves</tissue>
    </source>
</reference>
<dbReference type="Pfam" id="PF13966">
    <property type="entry name" value="zf-RVT"/>
    <property type="match status" value="1"/>
</dbReference>
<dbReference type="SUPFAM" id="SSF53098">
    <property type="entry name" value="Ribonuclease H-like"/>
    <property type="match status" value="1"/>
</dbReference>
<evidence type="ECO:0000259" key="2">
    <source>
        <dbReference type="Pfam" id="PF13966"/>
    </source>
</evidence>
<dbReference type="InterPro" id="IPR002156">
    <property type="entry name" value="RNaseH_domain"/>
</dbReference>
<dbReference type="EMBL" id="LIHL02000008">
    <property type="protein sequence ID" value="KAF5463104.1"/>
    <property type="molecule type" value="Genomic_DNA"/>
</dbReference>
<evidence type="ECO:0000313" key="4">
    <source>
        <dbReference type="Proteomes" id="UP000619265"/>
    </source>
</evidence>
<dbReference type="InterPro" id="IPR036397">
    <property type="entry name" value="RNaseH_sf"/>
</dbReference>